<protein>
    <submittedName>
        <fullName evidence="4">Uncharacterized protein</fullName>
    </submittedName>
</protein>
<feature type="compositionally biased region" description="Low complexity" evidence="2">
    <location>
        <begin position="133"/>
        <end position="142"/>
    </location>
</feature>
<sequence length="597" mass="64536">MPASAIDRRDPRLLSALFWTGVAFAPVAALILLVADGNGLLRLAAVLAIVAIVLIGLSIALRPDGAVEVEELRDEIEQVRRELHGEIVAVTQRGDQALDASQRAEEQVAALRRRLDAAASEIGGEPAPPPAEPAGAGRAPLASSEGYDDAGRARVGDDVPSGRARVAREDDEAPGRRPRPNPRYDQPDPARSGVYGAARPADPDPRFAPPDAGRAARPVVRHTETVDVTTRHTVVDGPDPGAGHLGGCSPAPEERSWGGPTTPEPDESPWAGYADPHDRPEPLPEDRWPGQPAGHEPGWTGQRGEPGRTGRRDEPGRAGTAGRARPYPAAEAATGDPVEEGGTEGARSYRAGEAAAGRARPYPAQEAPAGRARPYPAGEIAGRGQWSEAHAGDRWAEVREDERGREVRVGERRAAAHADAAGTAYRVEDRWAAVRHGDSRQDPGEPWQGREEAGRWPGEDRVGAWPDAGQARGRHDDPDADWERGRHDADWERGRHDADWERGRHDEPDAGAEWGDGGWRDRRALPDAAAPALPAGGEPVPTEWRQPARRGTRSGDRWREPEPARPSRHQRADEERYGYPPRDDLPRAGGRSSDRWR</sequence>
<gene>
    <name evidence="4" type="ORF">JD77_01929</name>
</gene>
<feature type="compositionally biased region" description="Low complexity" evidence="2">
    <location>
        <begin position="209"/>
        <end position="218"/>
    </location>
</feature>
<feature type="transmembrane region" description="Helical" evidence="3">
    <location>
        <begin position="40"/>
        <end position="61"/>
    </location>
</feature>
<feature type="compositionally biased region" description="Basic and acidic residues" evidence="2">
    <location>
        <begin position="434"/>
        <end position="462"/>
    </location>
</feature>
<organism evidence="4 5">
    <name type="scientific">Micromonospora olivasterospora</name>
    <dbReference type="NCBI Taxonomy" id="1880"/>
    <lineage>
        <taxon>Bacteria</taxon>
        <taxon>Bacillati</taxon>
        <taxon>Actinomycetota</taxon>
        <taxon>Actinomycetes</taxon>
        <taxon>Micromonosporales</taxon>
        <taxon>Micromonosporaceae</taxon>
        <taxon>Micromonospora</taxon>
    </lineage>
</organism>
<feature type="compositionally biased region" description="Basic and acidic residues" evidence="2">
    <location>
        <begin position="553"/>
        <end position="597"/>
    </location>
</feature>
<name>A0A562I856_MICOL</name>
<feature type="region of interest" description="Disordered" evidence="2">
    <location>
        <begin position="434"/>
        <end position="597"/>
    </location>
</feature>
<feature type="compositionally biased region" description="Basic and acidic residues" evidence="2">
    <location>
        <begin position="221"/>
        <end position="234"/>
    </location>
</feature>
<dbReference type="OrthoDB" id="3406038at2"/>
<dbReference type="RefSeq" id="WP_145773950.1">
    <property type="nucleotide sequence ID" value="NZ_BAAATQ010000172.1"/>
</dbReference>
<feature type="compositionally biased region" description="Basic and acidic residues" evidence="2">
    <location>
        <begin position="473"/>
        <end position="508"/>
    </location>
</feature>
<keyword evidence="5" id="KW-1185">Reference proteome</keyword>
<proteinExistence type="predicted"/>
<feature type="compositionally biased region" description="Basic and acidic residues" evidence="2">
    <location>
        <begin position="390"/>
        <end position="416"/>
    </location>
</feature>
<feature type="region of interest" description="Disordered" evidence="2">
    <location>
        <begin position="121"/>
        <end position="421"/>
    </location>
</feature>
<keyword evidence="3" id="KW-0812">Transmembrane</keyword>
<evidence type="ECO:0000256" key="3">
    <source>
        <dbReference type="SAM" id="Phobius"/>
    </source>
</evidence>
<feature type="compositionally biased region" description="Low complexity" evidence="2">
    <location>
        <begin position="526"/>
        <end position="535"/>
    </location>
</feature>
<feature type="compositionally biased region" description="Basic and acidic residues" evidence="2">
    <location>
        <begin position="275"/>
        <end position="288"/>
    </location>
</feature>
<accession>A0A562I856</accession>
<dbReference type="Proteomes" id="UP000319825">
    <property type="component" value="Unassembled WGS sequence"/>
</dbReference>
<evidence type="ECO:0000256" key="1">
    <source>
        <dbReference type="SAM" id="Coils"/>
    </source>
</evidence>
<keyword evidence="1" id="KW-0175">Coiled coil</keyword>
<feature type="coiled-coil region" evidence="1">
    <location>
        <begin position="69"/>
        <end position="121"/>
    </location>
</feature>
<dbReference type="EMBL" id="VLKE01000001">
    <property type="protein sequence ID" value="TWH66968.1"/>
    <property type="molecule type" value="Genomic_DNA"/>
</dbReference>
<evidence type="ECO:0000256" key="2">
    <source>
        <dbReference type="SAM" id="MobiDB-lite"/>
    </source>
</evidence>
<keyword evidence="3" id="KW-0472">Membrane</keyword>
<comment type="caution">
    <text evidence="4">The sequence shown here is derived from an EMBL/GenBank/DDBJ whole genome shotgun (WGS) entry which is preliminary data.</text>
</comment>
<feature type="compositionally biased region" description="Low complexity" evidence="2">
    <location>
        <begin position="345"/>
        <end position="378"/>
    </location>
</feature>
<feature type="transmembrane region" description="Helical" evidence="3">
    <location>
        <begin position="12"/>
        <end position="34"/>
    </location>
</feature>
<evidence type="ECO:0000313" key="5">
    <source>
        <dbReference type="Proteomes" id="UP000319825"/>
    </source>
</evidence>
<keyword evidence="3" id="KW-1133">Transmembrane helix</keyword>
<feature type="compositionally biased region" description="Basic and acidic residues" evidence="2">
    <location>
        <begin position="305"/>
        <end position="316"/>
    </location>
</feature>
<dbReference type="AlphaFoldDB" id="A0A562I856"/>
<reference evidence="4 5" key="1">
    <citation type="submission" date="2019-07" db="EMBL/GenBank/DDBJ databases">
        <title>R&amp;d 2014.</title>
        <authorList>
            <person name="Klenk H.-P."/>
        </authorList>
    </citation>
    <scope>NUCLEOTIDE SEQUENCE [LARGE SCALE GENOMIC DNA]</scope>
    <source>
        <strain evidence="4 5">DSM 43868</strain>
    </source>
</reference>
<evidence type="ECO:0000313" key="4">
    <source>
        <dbReference type="EMBL" id="TWH66968.1"/>
    </source>
</evidence>